<evidence type="ECO:0008006" key="6">
    <source>
        <dbReference type="Google" id="ProtNLM"/>
    </source>
</evidence>
<keyword evidence="2" id="KW-0812">Transmembrane</keyword>
<feature type="transmembrane region" description="Helical" evidence="2">
    <location>
        <begin position="241"/>
        <end position="264"/>
    </location>
</feature>
<keyword evidence="3" id="KW-0732">Signal</keyword>
<gene>
    <name evidence="4" type="ORF">GALMADRAFT_143135</name>
</gene>
<feature type="compositionally biased region" description="Pro residues" evidence="1">
    <location>
        <begin position="276"/>
        <end position="287"/>
    </location>
</feature>
<keyword evidence="5" id="KW-1185">Reference proteome</keyword>
<evidence type="ECO:0000313" key="4">
    <source>
        <dbReference type="EMBL" id="KDR72281.1"/>
    </source>
</evidence>
<feature type="region of interest" description="Disordered" evidence="1">
    <location>
        <begin position="274"/>
        <end position="293"/>
    </location>
</feature>
<accession>A0A067SMY9</accession>
<dbReference type="HOGENOM" id="CLU_950102_0_0_1"/>
<organism evidence="4 5">
    <name type="scientific">Galerina marginata (strain CBS 339.88)</name>
    <dbReference type="NCBI Taxonomy" id="685588"/>
    <lineage>
        <taxon>Eukaryota</taxon>
        <taxon>Fungi</taxon>
        <taxon>Dikarya</taxon>
        <taxon>Basidiomycota</taxon>
        <taxon>Agaricomycotina</taxon>
        <taxon>Agaricomycetes</taxon>
        <taxon>Agaricomycetidae</taxon>
        <taxon>Agaricales</taxon>
        <taxon>Agaricineae</taxon>
        <taxon>Strophariaceae</taxon>
        <taxon>Galerina</taxon>
    </lineage>
</organism>
<keyword evidence="2" id="KW-1133">Transmembrane helix</keyword>
<dbReference type="OrthoDB" id="2966769at2759"/>
<feature type="signal peptide" evidence="3">
    <location>
        <begin position="1"/>
        <end position="28"/>
    </location>
</feature>
<name>A0A067SMY9_GALM3</name>
<evidence type="ECO:0000313" key="5">
    <source>
        <dbReference type="Proteomes" id="UP000027222"/>
    </source>
</evidence>
<protein>
    <recommendedName>
        <fullName evidence="6">CBM1 domain-containing protein</fullName>
    </recommendedName>
</protein>
<keyword evidence="2" id="KW-0472">Membrane</keyword>
<evidence type="ECO:0000256" key="3">
    <source>
        <dbReference type="SAM" id="SignalP"/>
    </source>
</evidence>
<reference evidence="5" key="1">
    <citation type="journal article" date="2014" name="Proc. Natl. Acad. Sci. U.S.A.">
        <title>Extensive sampling of basidiomycete genomes demonstrates inadequacy of the white-rot/brown-rot paradigm for wood decay fungi.</title>
        <authorList>
            <person name="Riley R."/>
            <person name="Salamov A.A."/>
            <person name="Brown D.W."/>
            <person name="Nagy L.G."/>
            <person name="Floudas D."/>
            <person name="Held B.W."/>
            <person name="Levasseur A."/>
            <person name="Lombard V."/>
            <person name="Morin E."/>
            <person name="Otillar R."/>
            <person name="Lindquist E.A."/>
            <person name="Sun H."/>
            <person name="LaButti K.M."/>
            <person name="Schmutz J."/>
            <person name="Jabbour D."/>
            <person name="Luo H."/>
            <person name="Baker S.E."/>
            <person name="Pisabarro A.G."/>
            <person name="Walton J.D."/>
            <person name="Blanchette R.A."/>
            <person name="Henrissat B."/>
            <person name="Martin F."/>
            <person name="Cullen D."/>
            <person name="Hibbett D.S."/>
            <person name="Grigoriev I.V."/>
        </authorList>
    </citation>
    <scope>NUCLEOTIDE SEQUENCE [LARGE SCALE GENOMIC DNA]</scope>
    <source>
        <strain evidence="5">CBS 339.88</strain>
    </source>
</reference>
<dbReference type="Proteomes" id="UP000027222">
    <property type="component" value="Unassembled WGS sequence"/>
</dbReference>
<feature type="chain" id="PRO_5001645948" description="CBM1 domain-containing protein" evidence="3">
    <location>
        <begin position="29"/>
        <end position="293"/>
    </location>
</feature>
<evidence type="ECO:0000256" key="1">
    <source>
        <dbReference type="SAM" id="MobiDB-lite"/>
    </source>
</evidence>
<proteinExistence type="predicted"/>
<evidence type="ECO:0000256" key="2">
    <source>
        <dbReference type="SAM" id="Phobius"/>
    </source>
</evidence>
<dbReference type="EMBL" id="KL142389">
    <property type="protein sequence ID" value="KDR72281.1"/>
    <property type="molecule type" value="Genomic_DNA"/>
</dbReference>
<sequence>MSDALASHIEKLLLCLVLFIGFIGFADGRFTAPICAPDNNCIQKNSQGTWCYIPAPSTSGGTPDCVGPSFKTPDMTPFIAVHIKQGLSIAYYNEVDTALLGDANYSIPVALGRVVLCASGAWAGSFQTQCLPTQQDNNMWPQFNSECIVSIAQDFVSDGCYVPKSGNILTDDPSTSTLKLPPGSLSAPLSSPTRSLHIITPTLTTFIEPTISTIVTNGVTQTIVVAPFNASSNGPNQSKGVVLPIVLPLFFVILVALGVFVWWYKKRARERRYFAGPPPFDGPPPQWEPGDGK</sequence>
<dbReference type="AlphaFoldDB" id="A0A067SMY9"/>